<keyword evidence="1" id="KW-1133">Transmembrane helix</keyword>
<dbReference type="Proteomes" id="UP000177954">
    <property type="component" value="Unassembled WGS sequence"/>
</dbReference>
<dbReference type="STRING" id="1802129.A3J04_00310"/>
<name>A0A1G2H2F6_9BACT</name>
<dbReference type="EMBL" id="MHNZ01000026">
    <property type="protein sequence ID" value="OGZ56148.1"/>
    <property type="molecule type" value="Genomic_DNA"/>
</dbReference>
<feature type="transmembrane region" description="Helical" evidence="1">
    <location>
        <begin position="44"/>
        <end position="66"/>
    </location>
</feature>
<sequence>MKRSQKEVLSLALILAVAAPSLALAQPGNLGTLNRTLLDFLNGAIKVLVALTVLVFIFGVIRYIAAGGDPEATKKARGFILWSVIGFALILGIWGVARFFLVGIFGGDATTIPTVPSIR</sequence>
<organism evidence="3 4">
    <name type="scientific">Candidatus Ryanbacteria bacterium RIFCSPLOWO2_02_FULL_47_14</name>
    <dbReference type="NCBI Taxonomy" id="1802129"/>
    <lineage>
        <taxon>Bacteria</taxon>
        <taxon>Candidatus Ryaniibacteriota</taxon>
    </lineage>
</organism>
<keyword evidence="2" id="KW-0732">Signal</keyword>
<evidence type="ECO:0008006" key="5">
    <source>
        <dbReference type="Google" id="ProtNLM"/>
    </source>
</evidence>
<feature type="transmembrane region" description="Helical" evidence="1">
    <location>
        <begin position="78"/>
        <end position="101"/>
    </location>
</feature>
<evidence type="ECO:0000313" key="3">
    <source>
        <dbReference type="EMBL" id="OGZ56148.1"/>
    </source>
</evidence>
<dbReference type="Pfam" id="PF18895">
    <property type="entry name" value="T4SS_pilin"/>
    <property type="match status" value="1"/>
</dbReference>
<reference evidence="3 4" key="1">
    <citation type="journal article" date="2016" name="Nat. Commun.">
        <title>Thousands of microbial genomes shed light on interconnected biogeochemical processes in an aquifer system.</title>
        <authorList>
            <person name="Anantharaman K."/>
            <person name="Brown C.T."/>
            <person name="Hug L.A."/>
            <person name="Sharon I."/>
            <person name="Castelle C.J."/>
            <person name="Probst A.J."/>
            <person name="Thomas B.C."/>
            <person name="Singh A."/>
            <person name="Wilkins M.J."/>
            <person name="Karaoz U."/>
            <person name="Brodie E.L."/>
            <person name="Williams K.H."/>
            <person name="Hubbard S.S."/>
            <person name="Banfield J.F."/>
        </authorList>
    </citation>
    <scope>NUCLEOTIDE SEQUENCE [LARGE SCALE GENOMIC DNA]</scope>
</reference>
<dbReference type="AlphaFoldDB" id="A0A1G2H2F6"/>
<gene>
    <name evidence="3" type="ORF">A3J04_00310</name>
</gene>
<evidence type="ECO:0000256" key="2">
    <source>
        <dbReference type="SAM" id="SignalP"/>
    </source>
</evidence>
<feature type="signal peptide" evidence="2">
    <location>
        <begin position="1"/>
        <end position="25"/>
    </location>
</feature>
<protein>
    <recommendedName>
        <fullName evidence="5">Conjugal transfer protein TrbC</fullName>
    </recommendedName>
</protein>
<dbReference type="InterPro" id="IPR043993">
    <property type="entry name" value="T4SS_pilin"/>
</dbReference>
<comment type="caution">
    <text evidence="3">The sequence shown here is derived from an EMBL/GenBank/DDBJ whole genome shotgun (WGS) entry which is preliminary data.</text>
</comment>
<keyword evidence="1" id="KW-0812">Transmembrane</keyword>
<evidence type="ECO:0000256" key="1">
    <source>
        <dbReference type="SAM" id="Phobius"/>
    </source>
</evidence>
<feature type="chain" id="PRO_5009583045" description="Conjugal transfer protein TrbC" evidence="2">
    <location>
        <begin position="26"/>
        <end position="119"/>
    </location>
</feature>
<keyword evidence="1" id="KW-0472">Membrane</keyword>
<accession>A0A1G2H2F6</accession>
<evidence type="ECO:0000313" key="4">
    <source>
        <dbReference type="Proteomes" id="UP000177954"/>
    </source>
</evidence>
<proteinExistence type="predicted"/>